<dbReference type="Gene3D" id="2.80.10.50">
    <property type="match status" value="1"/>
</dbReference>
<dbReference type="InterPro" id="IPR000772">
    <property type="entry name" value="Ricin_B_lectin"/>
</dbReference>
<gene>
    <name evidence="2" type="ORF">ABU614_07545</name>
</gene>
<reference evidence="2" key="1">
    <citation type="submission" date="2024-06" db="EMBL/GenBank/DDBJ databases">
        <authorList>
            <person name="Li S."/>
        </authorList>
    </citation>
    <scope>NUCLEOTIDE SEQUENCE</scope>
    <source>
        <strain evidence="2">SR10</strain>
    </source>
</reference>
<name>A0AAU8MZG7_9GAMM</name>
<dbReference type="EMBL" id="CP159925">
    <property type="protein sequence ID" value="XCO76625.1"/>
    <property type="molecule type" value="Genomic_DNA"/>
</dbReference>
<evidence type="ECO:0000259" key="1">
    <source>
        <dbReference type="SMART" id="SM00458"/>
    </source>
</evidence>
<proteinExistence type="predicted"/>
<dbReference type="RefSeq" id="WP_363799904.1">
    <property type="nucleotide sequence ID" value="NZ_CP159925.1"/>
</dbReference>
<protein>
    <submittedName>
        <fullName evidence="2">Ricin-type beta-trefoil lectin domain protein</fullName>
    </submittedName>
</protein>
<evidence type="ECO:0000313" key="2">
    <source>
        <dbReference type="EMBL" id="XCO76625.1"/>
    </source>
</evidence>
<dbReference type="InterPro" id="IPR021862">
    <property type="entry name" value="DUF3472"/>
</dbReference>
<dbReference type="SUPFAM" id="SSF50370">
    <property type="entry name" value="Ricin B-like lectins"/>
    <property type="match status" value="1"/>
</dbReference>
<dbReference type="PROSITE" id="PS50231">
    <property type="entry name" value="RICIN_B_LECTIN"/>
    <property type="match status" value="1"/>
</dbReference>
<dbReference type="Pfam" id="PF00652">
    <property type="entry name" value="Ricin_B_lectin"/>
    <property type="match status" value="1"/>
</dbReference>
<dbReference type="Pfam" id="PF11958">
    <property type="entry name" value="DUF3472"/>
    <property type="match status" value="1"/>
</dbReference>
<organism evidence="2">
    <name type="scientific">Lysobacter firmicutimachus</name>
    <dbReference type="NCBI Taxonomy" id="1792846"/>
    <lineage>
        <taxon>Bacteria</taxon>
        <taxon>Pseudomonadati</taxon>
        <taxon>Pseudomonadota</taxon>
        <taxon>Gammaproteobacteria</taxon>
        <taxon>Lysobacterales</taxon>
        <taxon>Lysobacteraceae</taxon>
        <taxon>Lysobacter</taxon>
    </lineage>
</organism>
<feature type="domain" description="Ricin B lectin" evidence="1">
    <location>
        <begin position="255"/>
        <end position="371"/>
    </location>
</feature>
<dbReference type="AlphaFoldDB" id="A0AAU8MZG7"/>
<accession>A0AAU8MZG7</accession>
<dbReference type="SMART" id="SM00458">
    <property type="entry name" value="RICIN"/>
    <property type="match status" value="1"/>
</dbReference>
<dbReference type="InterPro" id="IPR035992">
    <property type="entry name" value="Ricin_B-like_lectins"/>
</dbReference>
<sequence length="375" mass="40907">MNPLLSIRRWGGAMLLAVLLPLHALADVPGGHVYYSFDPSVSGLDSVDFETTLESDPGPRANVFWSNHFWLSYPQIGGYTGVQRLAGTNGYFLLSVWGATAAKTGSQGTVCGAFDEYGKGYSCWSQREFKRNHPYHFRVAHEGGGWFGVTVTDLTDGASFKLGSVLTAATQISTLRMNSFTEYFEFNWPTESNCYNQPYSRAKFAYPVGNQGAVVASVKSFDMPKCYEYGGTPQSRIQVTPEGIINEYAIGNSPRGQVPHSSGLCLDAYTYTNGVRPILSGCHGLDNQAWVYGVDKTLRTRSNLCLDAYNGGTAPGTPIYVYTCHGGVNQQWDRVGSELRNAKSGLCLRAAGTGSDWQLSLQRCEQGWSVPAPTP</sequence>